<dbReference type="Pfam" id="PF00027">
    <property type="entry name" value="cNMP_binding"/>
    <property type="match status" value="1"/>
</dbReference>
<proteinExistence type="predicted"/>
<dbReference type="EMBL" id="JAUJEB010000001">
    <property type="protein sequence ID" value="MDN5210911.1"/>
    <property type="molecule type" value="Genomic_DNA"/>
</dbReference>
<keyword evidence="3" id="KW-1185">Reference proteome</keyword>
<dbReference type="InterPro" id="IPR000595">
    <property type="entry name" value="cNMP-bd_dom"/>
</dbReference>
<feature type="domain" description="Cyclic nucleotide-binding" evidence="1">
    <location>
        <begin position="1"/>
        <end position="115"/>
    </location>
</feature>
<evidence type="ECO:0000313" key="2">
    <source>
        <dbReference type="EMBL" id="MDN5210911.1"/>
    </source>
</evidence>
<dbReference type="InterPro" id="IPR014710">
    <property type="entry name" value="RmlC-like_jellyroll"/>
</dbReference>
<reference evidence="2" key="1">
    <citation type="submission" date="2023-06" db="EMBL/GenBank/DDBJ databases">
        <title>Genomic of Agaribacillus aureum.</title>
        <authorList>
            <person name="Wang G."/>
        </authorList>
    </citation>
    <scope>NUCLEOTIDE SEQUENCE</scope>
    <source>
        <strain evidence="2">BMA12</strain>
    </source>
</reference>
<dbReference type="SMART" id="SM00100">
    <property type="entry name" value="cNMP"/>
    <property type="match status" value="1"/>
</dbReference>
<gene>
    <name evidence="2" type="ORF">QQ020_02590</name>
</gene>
<dbReference type="PANTHER" id="PTHR24567">
    <property type="entry name" value="CRP FAMILY TRANSCRIPTIONAL REGULATORY PROTEIN"/>
    <property type="match status" value="1"/>
</dbReference>
<organism evidence="2 3">
    <name type="scientific">Agaribacillus aureus</name>
    <dbReference type="NCBI Taxonomy" id="3051825"/>
    <lineage>
        <taxon>Bacteria</taxon>
        <taxon>Pseudomonadati</taxon>
        <taxon>Bacteroidota</taxon>
        <taxon>Cytophagia</taxon>
        <taxon>Cytophagales</taxon>
        <taxon>Splendidivirgaceae</taxon>
        <taxon>Agaribacillus</taxon>
    </lineage>
</organism>
<evidence type="ECO:0000259" key="1">
    <source>
        <dbReference type="PROSITE" id="PS50042"/>
    </source>
</evidence>
<dbReference type="InterPro" id="IPR050397">
    <property type="entry name" value="Env_Response_Regulators"/>
</dbReference>
<accession>A0ABT8L1J4</accession>
<evidence type="ECO:0000313" key="3">
    <source>
        <dbReference type="Proteomes" id="UP001172083"/>
    </source>
</evidence>
<dbReference type="Gene3D" id="2.60.120.10">
    <property type="entry name" value="Jelly Rolls"/>
    <property type="match status" value="1"/>
</dbReference>
<dbReference type="RefSeq" id="WP_346756251.1">
    <property type="nucleotide sequence ID" value="NZ_JAUJEB010000001.1"/>
</dbReference>
<sequence>MKKILQWIGDVRLNDCDTDKILYHEGDRAERVFVLKSGSIHIYKKNSKNQNRLIHKIYPGEIFGISSLLKQACYHVTAKSRTPVTYWHFSSCDLFNFLQNNPDQRLYFTRKLASRMTLIELGLGC</sequence>
<protein>
    <submittedName>
        <fullName evidence="2">Cyclic nucleotide-binding domain-containing protein</fullName>
    </submittedName>
</protein>
<comment type="caution">
    <text evidence="2">The sequence shown here is derived from an EMBL/GenBank/DDBJ whole genome shotgun (WGS) entry which is preliminary data.</text>
</comment>
<dbReference type="PROSITE" id="PS50042">
    <property type="entry name" value="CNMP_BINDING_3"/>
    <property type="match status" value="1"/>
</dbReference>
<dbReference type="CDD" id="cd00038">
    <property type="entry name" value="CAP_ED"/>
    <property type="match status" value="1"/>
</dbReference>
<dbReference type="PANTHER" id="PTHR24567:SF26">
    <property type="entry name" value="REGULATORY PROTEIN YEIL"/>
    <property type="match status" value="1"/>
</dbReference>
<dbReference type="Proteomes" id="UP001172083">
    <property type="component" value="Unassembled WGS sequence"/>
</dbReference>
<name>A0ABT8L1J4_9BACT</name>
<dbReference type="InterPro" id="IPR018490">
    <property type="entry name" value="cNMP-bd_dom_sf"/>
</dbReference>
<dbReference type="SUPFAM" id="SSF51206">
    <property type="entry name" value="cAMP-binding domain-like"/>
    <property type="match status" value="1"/>
</dbReference>